<dbReference type="EMBL" id="JQGC01000004">
    <property type="protein sequence ID" value="KFL31866.1"/>
    <property type="molecule type" value="Genomic_DNA"/>
</dbReference>
<dbReference type="RefSeq" id="WP_035080345.1">
    <property type="nucleotide sequence ID" value="NZ_JQGC01000004.1"/>
</dbReference>
<accession>A0A087M4R3</accession>
<comment type="caution">
    <text evidence="1">The sequence shown here is derived from an EMBL/GenBank/DDBJ whole genome shotgun (WGS) entry which is preliminary data.</text>
</comment>
<sequence>MSDICCGVPVPPVPERPIDLAQPAYVLVDGRWVLLSEIISEYLPPTPPPGDGVVLQVKHVSFPQSVLASYSGSATKVGPTVSLVPASPTSRLKVTVSTSLQIVGQASQSLPNLTYLGLRRETSSGVLESGTGWINRANCEIELITGQRCRNHFIESDFGSEQRRSDTADWGVVLYYTQNQAQLSALVTDLQYTFVEYEPTA</sequence>
<protein>
    <submittedName>
        <fullName evidence="1">Uncharacterized protein</fullName>
    </submittedName>
</protein>
<keyword evidence="2" id="KW-1185">Reference proteome</keyword>
<name>A0A087M4R3_9HYPH</name>
<evidence type="ECO:0000313" key="2">
    <source>
        <dbReference type="Proteomes" id="UP000028981"/>
    </source>
</evidence>
<dbReference type="AlphaFoldDB" id="A0A087M4R3"/>
<evidence type="ECO:0000313" key="1">
    <source>
        <dbReference type="EMBL" id="KFL31866.1"/>
    </source>
</evidence>
<reference evidence="1 2" key="1">
    <citation type="submission" date="2014-08" db="EMBL/GenBank/DDBJ databases">
        <authorList>
            <person name="Hassan Y.I."/>
            <person name="Lepp D."/>
            <person name="Zhou T."/>
        </authorList>
    </citation>
    <scope>NUCLEOTIDE SEQUENCE [LARGE SCALE GENOMIC DNA]</scope>
    <source>
        <strain evidence="1 2">IFO13584</strain>
    </source>
</reference>
<gene>
    <name evidence="1" type="ORF">JP75_05510</name>
</gene>
<proteinExistence type="predicted"/>
<organism evidence="1 2">
    <name type="scientific">Devosia riboflavina</name>
    <dbReference type="NCBI Taxonomy" id="46914"/>
    <lineage>
        <taxon>Bacteria</taxon>
        <taxon>Pseudomonadati</taxon>
        <taxon>Pseudomonadota</taxon>
        <taxon>Alphaproteobacteria</taxon>
        <taxon>Hyphomicrobiales</taxon>
        <taxon>Devosiaceae</taxon>
        <taxon>Devosia</taxon>
    </lineage>
</organism>
<dbReference type="Proteomes" id="UP000028981">
    <property type="component" value="Unassembled WGS sequence"/>
</dbReference>